<keyword evidence="3" id="KW-1185">Reference proteome</keyword>
<feature type="compositionally biased region" description="Low complexity" evidence="1">
    <location>
        <begin position="103"/>
        <end position="122"/>
    </location>
</feature>
<dbReference type="OrthoDB" id="691312at2759"/>
<dbReference type="AlphaFoldDB" id="A0A811Q8S8"/>
<organism evidence="2 3">
    <name type="scientific">Miscanthus lutarioriparius</name>
    <dbReference type="NCBI Taxonomy" id="422564"/>
    <lineage>
        <taxon>Eukaryota</taxon>
        <taxon>Viridiplantae</taxon>
        <taxon>Streptophyta</taxon>
        <taxon>Embryophyta</taxon>
        <taxon>Tracheophyta</taxon>
        <taxon>Spermatophyta</taxon>
        <taxon>Magnoliopsida</taxon>
        <taxon>Liliopsida</taxon>
        <taxon>Poales</taxon>
        <taxon>Poaceae</taxon>
        <taxon>PACMAD clade</taxon>
        <taxon>Panicoideae</taxon>
        <taxon>Andropogonodae</taxon>
        <taxon>Andropogoneae</taxon>
        <taxon>Saccharinae</taxon>
        <taxon>Miscanthus</taxon>
    </lineage>
</organism>
<evidence type="ECO:0000256" key="1">
    <source>
        <dbReference type="SAM" id="MobiDB-lite"/>
    </source>
</evidence>
<dbReference type="Proteomes" id="UP000604825">
    <property type="component" value="Unassembled WGS sequence"/>
</dbReference>
<evidence type="ECO:0000313" key="3">
    <source>
        <dbReference type="Proteomes" id="UP000604825"/>
    </source>
</evidence>
<dbReference type="PANTHER" id="PTHR33144">
    <property type="entry name" value="OS10G0409366 PROTEIN-RELATED"/>
    <property type="match status" value="1"/>
</dbReference>
<proteinExistence type="predicted"/>
<protein>
    <submittedName>
        <fullName evidence="2">Uncharacterized protein</fullName>
    </submittedName>
</protein>
<sequence>MLPIGYSDWRLVDAKKKMALWDDIKKRFDIDDAALDWVMSSAGAKWKQFKAKLKRQIFDETLTDEQLKNLHDHRIDDDELDSLIKYWRSPESQLKVCSQQPIRSSQGVARSSQGAAGSSQRR</sequence>
<comment type="caution">
    <text evidence="2">The sequence shown here is derived from an EMBL/GenBank/DDBJ whole genome shotgun (WGS) entry which is preliminary data.</text>
</comment>
<reference evidence="2" key="1">
    <citation type="submission" date="2020-10" db="EMBL/GenBank/DDBJ databases">
        <authorList>
            <person name="Han B."/>
            <person name="Lu T."/>
            <person name="Zhao Q."/>
            <person name="Huang X."/>
            <person name="Zhao Y."/>
        </authorList>
    </citation>
    <scope>NUCLEOTIDE SEQUENCE</scope>
</reference>
<dbReference type="PANTHER" id="PTHR33144:SF50">
    <property type="entry name" value="OS03G0714750 PROTEIN"/>
    <property type="match status" value="1"/>
</dbReference>
<name>A0A811Q8S8_9POAL</name>
<gene>
    <name evidence="2" type="ORF">NCGR_LOCUS37266</name>
</gene>
<evidence type="ECO:0000313" key="2">
    <source>
        <dbReference type="EMBL" id="CAD6253642.1"/>
    </source>
</evidence>
<feature type="region of interest" description="Disordered" evidence="1">
    <location>
        <begin position="97"/>
        <end position="122"/>
    </location>
</feature>
<accession>A0A811Q8S8</accession>
<dbReference type="EMBL" id="CAJGYO010000009">
    <property type="protein sequence ID" value="CAD6253642.1"/>
    <property type="molecule type" value="Genomic_DNA"/>
</dbReference>